<dbReference type="AlphaFoldDB" id="A0A4R6ZI27"/>
<evidence type="ECO:0000256" key="13">
    <source>
        <dbReference type="ARBA" id="ARBA00029511"/>
    </source>
</evidence>
<evidence type="ECO:0000313" key="17">
    <source>
        <dbReference type="EMBL" id="TDR51825.1"/>
    </source>
</evidence>
<evidence type="ECO:0000256" key="15">
    <source>
        <dbReference type="HAMAP-Rule" id="MF_00521"/>
    </source>
</evidence>
<dbReference type="GO" id="GO:0009244">
    <property type="term" value="P:lipopolysaccharide core region biosynthetic process"/>
    <property type="evidence" value="ECO:0007669"/>
    <property type="project" value="UniProtKB-UniRule"/>
</dbReference>
<dbReference type="PROSITE" id="PS50011">
    <property type="entry name" value="PROTEIN_KINASE_DOM"/>
    <property type="match status" value="1"/>
</dbReference>
<evidence type="ECO:0000256" key="10">
    <source>
        <dbReference type="ARBA" id="ARBA00022840"/>
    </source>
</evidence>
<dbReference type="EC" id="2.7.1.166" evidence="4 15"/>
<keyword evidence="10 15" id="KW-0067">ATP-binding</keyword>
<accession>A0A4R6ZI27</accession>
<keyword evidence="7 15" id="KW-0808">Transferase</keyword>
<dbReference type="SUPFAM" id="SSF56112">
    <property type="entry name" value="Protein kinase-like (PK-like)"/>
    <property type="match status" value="1"/>
</dbReference>
<keyword evidence="12 15" id="KW-0472">Membrane</keyword>
<evidence type="ECO:0000256" key="14">
    <source>
        <dbReference type="ARBA" id="ARBA00034417"/>
    </source>
</evidence>
<evidence type="ECO:0000256" key="5">
    <source>
        <dbReference type="ARBA" id="ARBA00022475"/>
    </source>
</evidence>
<comment type="pathway">
    <text evidence="2 15">Bacterial outer membrane biogenesis; LPS core biosynthesis.</text>
</comment>
<evidence type="ECO:0000256" key="3">
    <source>
        <dbReference type="ARBA" id="ARBA00010327"/>
    </source>
</evidence>
<keyword evidence="8 15" id="KW-0547">Nucleotide-binding</keyword>
<evidence type="ECO:0000256" key="1">
    <source>
        <dbReference type="ARBA" id="ARBA00004515"/>
    </source>
</evidence>
<feature type="active site" evidence="15">
    <location>
        <position position="180"/>
    </location>
</feature>
<dbReference type="InterPro" id="IPR022826">
    <property type="entry name" value="KDO_kinase"/>
</dbReference>
<keyword evidence="5 15" id="KW-1003">Cell membrane</keyword>
<dbReference type="Gene3D" id="1.10.510.10">
    <property type="entry name" value="Transferase(Phosphotransferase) domain 1"/>
    <property type="match status" value="1"/>
</dbReference>
<comment type="similarity">
    <text evidence="3 15">Belongs to the protein kinase superfamily. KdkA/RfaP family.</text>
</comment>
<dbReference type="InterPro" id="IPR011009">
    <property type="entry name" value="Kinase-like_dom_sf"/>
</dbReference>
<dbReference type="Pfam" id="PF06293">
    <property type="entry name" value="Kdo"/>
    <property type="match status" value="1"/>
</dbReference>
<evidence type="ECO:0000256" key="4">
    <source>
        <dbReference type="ARBA" id="ARBA00011988"/>
    </source>
</evidence>
<sequence length="246" mass="27190">MATYRAGKIFILYDADSLCDADRGSQTAPLLPPHGFDPDYWRDAGRVIGEAPGRGASLFLDASPFEAGAQWVLRPYRRGGLIARLSDDRYLWTGLERTRAFRESRLTADLHARGLPVPRPVAARVTRHGLTYDAALITERIPGARALADLLQQDEAGAALLARVGTTIRRFHDAGLDHVDLNARNLLVDPQDEVWLIDLDRCRLRPEGAWQAGNLARLERSLVKFGAPEAMVAIREAYELPTKASA</sequence>
<proteinExistence type="inferred from homology"/>
<evidence type="ECO:0000256" key="6">
    <source>
        <dbReference type="ARBA" id="ARBA00022519"/>
    </source>
</evidence>
<dbReference type="HAMAP" id="MF_00521">
    <property type="entry name" value="KDO_kinase"/>
    <property type="match status" value="1"/>
</dbReference>
<evidence type="ECO:0000313" key="18">
    <source>
        <dbReference type="Proteomes" id="UP000295212"/>
    </source>
</evidence>
<protein>
    <recommendedName>
        <fullName evidence="13 15">3-deoxy-D-manno-octulosonic acid kinase</fullName>
        <shortName evidence="15">Kdo kinase</shortName>
        <ecNumber evidence="4 15">2.7.1.166</ecNumber>
    </recommendedName>
</protein>
<gene>
    <name evidence="15" type="primary">kdkA</name>
    <name evidence="17" type="ORF">DFP85_1159</name>
</gene>
<dbReference type="NCBIfam" id="NF002475">
    <property type="entry name" value="PRK01723.1"/>
    <property type="match status" value="1"/>
</dbReference>
<dbReference type="InterPro" id="IPR000719">
    <property type="entry name" value="Prot_kinase_dom"/>
</dbReference>
<feature type="domain" description="Protein kinase" evidence="16">
    <location>
        <begin position="42"/>
        <end position="246"/>
    </location>
</feature>
<organism evidence="17 18">
    <name type="scientific">Halomonas ventosae</name>
    <dbReference type="NCBI Taxonomy" id="229007"/>
    <lineage>
        <taxon>Bacteria</taxon>
        <taxon>Pseudomonadati</taxon>
        <taxon>Pseudomonadota</taxon>
        <taxon>Gammaproteobacteria</taxon>
        <taxon>Oceanospirillales</taxon>
        <taxon>Halomonadaceae</taxon>
        <taxon>Halomonas</taxon>
    </lineage>
</organism>
<name>A0A4R6ZI27_9GAMM</name>
<keyword evidence="9 15" id="KW-0418">Kinase</keyword>
<comment type="function">
    <text evidence="15">Catalyzes the ATP-dependent phosphorylation of the 3-deoxy-D-manno-octulosonic acid (Kdo) residue in Kdo-lipid IV(A) at the 4-OH position.</text>
</comment>
<dbReference type="GO" id="GO:0005886">
    <property type="term" value="C:plasma membrane"/>
    <property type="evidence" value="ECO:0007669"/>
    <property type="project" value="UniProtKB-SubCell"/>
</dbReference>
<evidence type="ECO:0000256" key="8">
    <source>
        <dbReference type="ARBA" id="ARBA00022741"/>
    </source>
</evidence>
<comment type="subcellular location">
    <subcellularLocation>
        <location evidence="1 15">Cell inner membrane</location>
        <topology evidence="1 15">Peripheral membrane protein</topology>
        <orientation evidence="1 15">Cytoplasmic side</orientation>
    </subcellularLocation>
</comment>
<dbReference type="Proteomes" id="UP000295212">
    <property type="component" value="Unassembled WGS sequence"/>
</dbReference>
<comment type="catalytic activity">
    <reaction evidence="14 15">
        <text>an alpha-Kdo-(2-&gt;6)-lipid IVA + ATP = a 4-O-phospho-alpha-Kdo-(2-&gt;6)-lipid IVA + ADP + H(+)</text>
        <dbReference type="Rhea" id="RHEA:74271"/>
        <dbReference type="ChEBI" id="CHEBI:15378"/>
        <dbReference type="ChEBI" id="CHEBI:30616"/>
        <dbReference type="ChEBI" id="CHEBI:176428"/>
        <dbReference type="ChEBI" id="CHEBI:193140"/>
        <dbReference type="ChEBI" id="CHEBI:456216"/>
        <dbReference type="EC" id="2.7.1.166"/>
    </reaction>
</comment>
<dbReference type="GO" id="GO:0004672">
    <property type="term" value="F:protein kinase activity"/>
    <property type="evidence" value="ECO:0007669"/>
    <property type="project" value="InterPro"/>
</dbReference>
<dbReference type="GO" id="GO:0005524">
    <property type="term" value="F:ATP binding"/>
    <property type="evidence" value="ECO:0007669"/>
    <property type="project" value="UniProtKB-UniRule"/>
</dbReference>
<reference evidence="17 18" key="1">
    <citation type="submission" date="2019-03" db="EMBL/GenBank/DDBJ databases">
        <title>Genomic Encyclopedia of Type Strains, Phase III (KMG-III): the genomes of soil and plant-associated and newly described type strains.</title>
        <authorList>
            <person name="Whitman W."/>
        </authorList>
    </citation>
    <scope>NUCLEOTIDE SEQUENCE [LARGE SCALE GENOMIC DNA]</scope>
    <source>
        <strain evidence="17 18">CECT 5797</strain>
    </source>
</reference>
<evidence type="ECO:0000256" key="12">
    <source>
        <dbReference type="ARBA" id="ARBA00023136"/>
    </source>
</evidence>
<keyword evidence="6 15" id="KW-0997">Cell inner membrane</keyword>
<evidence type="ECO:0000256" key="7">
    <source>
        <dbReference type="ARBA" id="ARBA00022679"/>
    </source>
</evidence>
<evidence type="ECO:0000256" key="11">
    <source>
        <dbReference type="ARBA" id="ARBA00022985"/>
    </source>
</evidence>
<evidence type="ECO:0000256" key="9">
    <source>
        <dbReference type="ARBA" id="ARBA00022777"/>
    </source>
</evidence>
<evidence type="ECO:0000256" key="2">
    <source>
        <dbReference type="ARBA" id="ARBA00004713"/>
    </source>
</evidence>
<dbReference type="UniPathway" id="UPA00958"/>
<evidence type="ECO:0000259" key="16">
    <source>
        <dbReference type="PROSITE" id="PS50011"/>
    </source>
</evidence>
<dbReference type="EMBL" id="SNZJ01000015">
    <property type="protein sequence ID" value="TDR51825.1"/>
    <property type="molecule type" value="Genomic_DNA"/>
</dbReference>
<keyword evidence="11 15" id="KW-0448">Lipopolysaccharide biosynthesis</keyword>
<comment type="caution">
    <text evidence="17">The sequence shown here is derived from an EMBL/GenBank/DDBJ whole genome shotgun (WGS) entry which is preliminary data.</text>
</comment>